<feature type="region of interest" description="Involved in Mg(2+) ion dislocation from EF-Tu" evidence="5">
    <location>
        <begin position="81"/>
        <end position="84"/>
    </location>
</feature>
<reference evidence="8" key="1">
    <citation type="submission" date="2017-09" db="EMBL/GenBank/DDBJ databases">
        <title>Depth-based differentiation of microbial function through sediment-hosted aquifers and enrichment of novel symbionts in the deep terrestrial subsurface.</title>
        <authorList>
            <person name="Probst A.J."/>
            <person name="Ladd B."/>
            <person name="Jarett J.K."/>
            <person name="Geller-Mcgrath D.E."/>
            <person name="Sieber C.M.K."/>
            <person name="Emerson J.B."/>
            <person name="Anantharaman K."/>
            <person name="Thomas B.C."/>
            <person name="Malmstrom R."/>
            <person name="Stieglmeier M."/>
            <person name="Klingl A."/>
            <person name="Woyke T."/>
            <person name="Ryan C.M."/>
            <person name="Banfield J.F."/>
        </authorList>
    </citation>
    <scope>NUCLEOTIDE SEQUENCE [LARGE SCALE GENOMIC DNA]</scope>
</reference>
<organism evidence="7 8">
    <name type="scientific">Candidatus Magasanikbacteria bacterium CG10_big_fil_rev_8_21_14_0_10_40_10</name>
    <dbReference type="NCBI Taxonomy" id="1974648"/>
    <lineage>
        <taxon>Bacteria</taxon>
        <taxon>Candidatus Magasanikiibacteriota</taxon>
    </lineage>
</organism>
<dbReference type="Gene3D" id="1.10.286.20">
    <property type="match status" value="1"/>
</dbReference>
<proteinExistence type="inferred from homology"/>
<dbReference type="InterPro" id="IPR014039">
    <property type="entry name" value="Transl_elong_EFTs/EF1B_dimer"/>
</dbReference>
<feature type="domain" description="Translation elongation factor EFTs/EF1B dimerisation" evidence="6">
    <location>
        <begin position="51"/>
        <end position="181"/>
    </location>
</feature>
<comment type="subcellular location">
    <subcellularLocation>
        <location evidence="5">Cytoplasm</location>
    </subcellularLocation>
</comment>
<evidence type="ECO:0000313" key="8">
    <source>
        <dbReference type="Proteomes" id="UP000231183"/>
    </source>
</evidence>
<dbReference type="SUPFAM" id="SSF46934">
    <property type="entry name" value="UBA-like"/>
    <property type="match status" value="1"/>
</dbReference>
<dbReference type="InterPro" id="IPR001816">
    <property type="entry name" value="Transl_elong_EFTs/EF1B"/>
</dbReference>
<evidence type="ECO:0000256" key="2">
    <source>
        <dbReference type="ARBA" id="ARBA00016956"/>
    </source>
</evidence>
<evidence type="ECO:0000256" key="1">
    <source>
        <dbReference type="ARBA" id="ARBA00005532"/>
    </source>
</evidence>
<keyword evidence="5" id="KW-0963">Cytoplasm</keyword>
<dbReference type="InterPro" id="IPR036402">
    <property type="entry name" value="EF-Ts_dimer_sf"/>
</dbReference>
<accession>A0A2M6W2W5</accession>
<dbReference type="HAMAP" id="MF_00050">
    <property type="entry name" value="EF_Ts"/>
    <property type="match status" value="1"/>
</dbReference>
<dbReference type="InterPro" id="IPR009060">
    <property type="entry name" value="UBA-like_sf"/>
</dbReference>
<evidence type="ECO:0000313" key="7">
    <source>
        <dbReference type="EMBL" id="PIT87143.1"/>
    </source>
</evidence>
<keyword evidence="4 5" id="KW-0648">Protein biosynthesis</keyword>
<dbReference type="EMBL" id="PFBX01000050">
    <property type="protein sequence ID" value="PIT87143.1"/>
    <property type="molecule type" value="Genomic_DNA"/>
</dbReference>
<evidence type="ECO:0000259" key="6">
    <source>
        <dbReference type="Pfam" id="PF00889"/>
    </source>
</evidence>
<dbReference type="SUPFAM" id="SSF54713">
    <property type="entry name" value="Elongation factor Ts (EF-Ts), dimerisation domain"/>
    <property type="match status" value="1"/>
</dbReference>
<sequence>MEISTQDIQQLRESMGVGIMDAKKALLEAAGDIKNAEKILEVKGAKSAEKRASKETHEGRVGEYVHANGKEAGLVAVACETDFVALTDDFKNLAHDLALHVVAMKPKYLKPEDVPADVLAEEEQIWKKQLTEEGKPEKIFENILKGKRQKFFSEVCFLKQQYVKDDSQTIEDIMTSAITKLGENIQITGFSFLTL</sequence>
<dbReference type="PANTHER" id="PTHR11741:SF0">
    <property type="entry name" value="ELONGATION FACTOR TS, MITOCHONDRIAL"/>
    <property type="match status" value="1"/>
</dbReference>
<dbReference type="Gene3D" id="3.30.479.20">
    <property type="entry name" value="Elongation factor Ts, dimerisation domain"/>
    <property type="match status" value="1"/>
</dbReference>
<comment type="function">
    <text evidence="5">Associates with the EF-Tu.GDP complex and induces the exchange of GDP to GTP. It remains bound to the aminoacyl-tRNA.EF-Tu.GTP complex up to the GTP hydrolysis stage on the ribosome.</text>
</comment>
<protein>
    <recommendedName>
        <fullName evidence="2 5">Elongation factor Ts</fullName>
        <shortName evidence="5">EF-Ts</shortName>
    </recommendedName>
</protein>
<evidence type="ECO:0000256" key="3">
    <source>
        <dbReference type="ARBA" id="ARBA00022768"/>
    </source>
</evidence>
<gene>
    <name evidence="5 7" type="primary">tsf</name>
    <name evidence="7" type="ORF">COU31_04515</name>
</gene>
<dbReference type="Proteomes" id="UP000231183">
    <property type="component" value="Unassembled WGS sequence"/>
</dbReference>
<dbReference type="Gene3D" id="1.10.8.10">
    <property type="entry name" value="DNA helicase RuvA subunit, C-terminal domain"/>
    <property type="match status" value="1"/>
</dbReference>
<dbReference type="FunFam" id="1.10.8.10:FF:000001">
    <property type="entry name" value="Elongation factor Ts"/>
    <property type="match status" value="1"/>
</dbReference>
<dbReference type="GO" id="GO:0003746">
    <property type="term" value="F:translation elongation factor activity"/>
    <property type="evidence" value="ECO:0007669"/>
    <property type="project" value="UniProtKB-UniRule"/>
</dbReference>
<dbReference type="PANTHER" id="PTHR11741">
    <property type="entry name" value="ELONGATION FACTOR TS"/>
    <property type="match status" value="1"/>
</dbReference>
<comment type="caution">
    <text evidence="7">The sequence shown here is derived from an EMBL/GenBank/DDBJ whole genome shotgun (WGS) entry which is preliminary data.</text>
</comment>
<keyword evidence="3 5" id="KW-0251">Elongation factor</keyword>
<dbReference type="GO" id="GO:0005737">
    <property type="term" value="C:cytoplasm"/>
    <property type="evidence" value="ECO:0007669"/>
    <property type="project" value="UniProtKB-SubCell"/>
</dbReference>
<name>A0A2M6W2W5_9BACT</name>
<evidence type="ECO:0000256" key="4">
    <source>
        <dbReference type="ARBA" id="ARBA00022917"/>
    </source>
</evidence>
<dbReference type="Pfam" id="PF00889">
    <property type="entry name" value="EF_TS"/>
    <property type="match status" value="1"/>
</dbReference>
<comment type="similarity">
    <text evidence="1 5">Belongs to the EF-Ts family.</text>
</comment>
<dbReference type="AlphaFoldDB" id="A0A2M6W2W5"/>
<evidence type="ECO:0000256" key="5">
    <source>
        <dbReference type="HAMAP-Rule" id="MF_00050"/>
    </source>
</evidence>